<dbReference type="InterPro" id="IPR004516">
    <property type="entry name" value="HisRS/HisZ"/>
</dbReference>
<organism evidence="7 8">
    <name type="scientific">Methyloceanibacter stevinii</name>
    <dbReference type="NCBI Taxonomy" id="1774970"/>
    <lineage>
        <taxon>Bacteria</taxon>
        <taxon>Pseudomonadati</taxon>
        <taxon>Pseudomonadota</taxon>
        <taxon>Alphaproteobacteria</taxon>
        <taxon>Hyphomicrobiales</taxon>
        <taxon>Hyphomicrobiaceae</taxon>
        <taxon>Methyloceanibacter</taxon>
    </lineage>
</organism>
<dbReference type="GO" id="GO:0006427">
    <property type="term" value="P:histidyl-tRNA aminoacylation"/>
    <property type="evidence" value="ECO:0007669"/>
    <property type="project" value="TreeGrafter"/>
</dbReference>
<evidence type="ECO:0000256" key="3">
    <source>
        <dbReference type="ARBA" id="ARBA00023102"/>
    </source>
</evidence>
<feature type="binding site" evidence="4">
    <location>
        <begin position="93"/>
        <end position="95"/>
    </location>
    <ligand>
        <name>L-histidine</name>
        <dbReference type="ChEBI" id="CHEBI:57595"/>
    </ligand>
</feature>
<dbReference type="InterPro" id="IPR045864">
    <property type="entry name" value="aa-tRNA-synth_II/BPL/LPL"/>
</dbReference>
<comment type="caution">
    <text evidence="7">The sequence shown here is derived from an EMBL/GenBank/DDBJ whole genome shotgun (WGS) entry which is preliminary data.</text>
</comment>
<name>A0A1E3VVB1_9HYPH</name>
<feature type="binding site" evidence="4">
    <location>
        <begin position="356"/>
        <end position="357"/>
    </location>
    <ligand>
        <name>L-histidine</name>
        <dbReference type="ChEBI" id="CHEBI:57595"/>
    </ligand>
</feature>
<dbReference type="GO" id="GO:0004821">
    <property type="term" value="F:histidine-tRNA ligase activity"/>
    <property type="evidence" value="ECO:0007669"/>
    <property type="project" value="TreeGrafter"/>
</dbReference>
<evidence type="ECO:0000256" key="1">
    <source>
        <dbReference type="ARBA" id="ARBA00011738"/>
    </source>
</evidence>
<dbReference type="PROSITE" id="PS50862">
    <property type="entry name" value="AA_TRNA_LIGASE_II"/>
    <property type="match status" value="1"/>
</dbReference>
<dbReference type="GO" id="GO:0000105">
    <property type="term" value="P:L-histidine biosynthetic process"/>
    <property type="evidence" value="ECO:0007669"/>
    <property type="project" value="UniProtKB-KW"/>
</dbReference>
<dbReference type="SUPFAM" id="SSF55681">
    <property type="entry name" value="Class II aaRS and biotin synthetases"/>
    <property type="match status" value="1"/>
</dbReference>
<evidence type="ECO:0000256" key="5">
    <source>
        <dbReference type="SAM" id="MobiDB-lite"/>
    </source>
</evidence>
<keyword evidence="3" id="KW-0368">Histidine biosynthesis</keyword>
<dbReference type="InterPro" id="IPR006195">
    <property type="entry name" value="aa-tRNA-synth_II"/>
</dbReference>
<evidence type="ECO:0000256" key="4">
    <source>
        <dbReference type="PIRSR" id="PIRSR001549-1"/>
    </source>
</evidence>
<evidence type="ECO:0000259" key="6">
    <source>
        <dbReference type="PROSITE" id="PS50862"/>
    </source>
</evidence>
<keyword evidence="8" id="KW-1185">Reference proteome</keyword>
<keyword evidence="3" id="KW-0028">Amino-acid biosynthesis</keyword>
<dbReference type="EMBL" id="LPWE01000001">
    <property type="protein sequence ID" value="ODR97462.1"/>
    <property type="molecule type" value="Genomic_DNA"/>
</dbReference>
<evidence type="ECO:0000256" key="2">
    <source>
        <dbReference type="ARBA" id="ARBA00017399"/>
    </source>
</evidence>
<reference evidence="7 8" key="1">
    <citation type="journal article" date="2016" name="Environ. Microbiol.">
        <title>New Methyloceanibacter diversity from North Sea sediments includes methanotroph containing solely the soluble methane monooxygenase.</title>
        <authorList>
            <person name="Vekeman B."/>
            <person name="Kerckhof F.M."/>
            <person name="Cremers G."/>
            <person name="de Vos P."/>
            <person name="Vandamme P."/>
            <person name="Boon N."/>
            <person name="Op den Camp H.J."/>
            <person name="Heylen K."/>
        </authorList>
    </citation>
    <scope>NUCLEOTIDE SEQUENCE [LARGE SCALE GENOMIC DNA]</scope>
    <source>
        <strain evidence="7 8">R-67176</strain>
    </source>
</reference>
<feature type="domain" description="Aminoacyl-transfer RNA synthetases class-II family profile" evidence="6">
    <location>
        <begin position="33"/>
        <end position="410"/>
    </location>
</feature>
<dbReference type="AlphaFoldDB" id="A0A1E3VVB1"/>
<protein>
    <recommendedName>
        <fullName evidence="2">Histidine--tRNA ligase</fullName>
    </recommendedName>
</protein>
<feature type="compositionally biased region" description="Polar residues" evidence="5">
    <location>
        <begin position="1"/>
        <end position="22"/>
    </location>
</feature>
<dbReference type="InterPro" id="IPR041715">
    <property type="entry name" value="HisRS-like_core"/>
</dbReference>
<feature type="region of interest" description="Disordered" evidence="5">
    <location>
        <begin position="1"/>
        <end position="24"/>
    </location>
</feature>
<comment type="subunit">
    <text evidence="1">Homodimer.</text>
</comment>
<feature type="binding site" evidence="4">
    <location>
        <position position="143"/>
    </location>
    <ligand>
        <name>L-histidine</name>
        <dbReference type="ChEBI" id="CHEBI:57595"/>
    </ligand>
</feature>
<dbReference type="PANTHER" id="PTHR43707:SF1">
    <property type="entry name" value="HISTIDINE--TRNA LIGASE, MITOCHONDRIAL-RELATED"/>
    <property type="match status" value="1"/>
</dbReference>
<evidence type="ECO:0000313" key="8">
    <source>
        <dbReference type="Proteomes" id="UP000094172"/>
    </source>
</evidence>
<dbReference type="PIRSF" id="PIRSF001549">
    <property type="entry name" value="His-tRNA_synth"/>
    <property type="match status" value="1"/>
</dbReference>
<dbReference type="Pfam" id="PF13393">
    <property type="entry name" value="tRNA-synt_His"/>
    <property type="match status" value="2"/>
</dbReference>
<dbReference type="Gene3D" id="3.30.930.10">
    <property type="entry name" value="Bira Bifunctional Protein, Domain 2"/>
    <property type="match status" value="1"/>
</dbReference>
<gene>
    <name evidence="7" type="ORF">AUC70_00030</name>
</gene>
<dbReference type="Proteomes" id="UP000094172">
    <property type="component" value="Unassembled WGS sequence"/>
</dbReference>
<dbReference type="STRING" id="1774970.AUC70_00030"/>
<dbReference type="PANTHER" id="PTHR43707">
    <property type="entry name" value="HISTIDYL-TRNA SYNTHETASE"/>
    <property type="match status" value="1"/>
</dbReference>
<evidence type="ECO:0000313" key="7">
    <source>
        <dbReference type="EMBL" id="ODR97462.1"/>
    </source>
</evidence>
<feature type="binding site" evidence="4">
    <location>
        <position position="123"/>
    </location>
    <ligand>
        <name>L-histidine</name>
        <dbReference type="ChEBI" id="CHEBI:57595"/>
    </ligand>
</feature>
<feature type="binding site" evidence="4">
    <location>
        <position position="352"/>
    </location>
    <ligand>
        <name>L-histidine</name>
        <dbReference type="ChEBI" id="CHEBI:57595"/>
    </ligand>
</feature>
<feature type="binding site" evidence="4">
    <location>
        <position position="139"/>
    </location>
    <ligand>
        <name>L-histidine</name>
        <dbReference type="ChEBI" id="CHEBI:57595"/>
    </ligand>
</feature>
<accession>A0A1E3VVB1</accession>
<sequence>MPCRRPNSSPACARSSTGTRRNPMTAESAKAFEALEGQARDLVALFGEAGYEFVAPAIIQPAGVFLDQIGEQIRARSYVFTDLAGEELCLRPDLTVPVSRLYLERHPQADAEARYCYNGPAFRFQPLGPSVMHPREFRQAGVECFGAPDKAAADVEVLLLAVQAVRSAGLSDYRIGFGDIALFYALIDALDLPERWRLKLRHYFWRPPSFHALVDQLAKGTRIEPDRILTALGEKIAGKSQEEAEDIVSGYLEAEGIPLAGNRTLREIATRLLDRAADLLADTLPREVATVIEYYLGVSAPPREAVDKIAMIARGAGLDIDEALSTVVSRFDLLEQQGVDLTNATFATEFGRKLEYYSGLVFQIGAPGMDETEPVAGGGRYDNLLTALGAPTPVPAVGTAIHTERLLAAVGRASS</sequence>
<dbReference type="GO" id="GO:0005737">
    <property type="term" value="C:cytoplasm"/>
    <property type="evidence" value="ECO:0007669"/>
    <property type="project" value="InterPro"/>
</dbReference>
<proteinExistence type="predicted"/>